<comment type="caution">
    <text evidence="1">The sequence shown here is derived from an EMBL/GenBank/DDBJ whole genome shotgun (WGS) entry which is preliminary data.</text>
</comment>
<protein>
    <submittedName>
        <fullName evidence="1">Uncharacterized protein</fullName>
    </submittedName>
</protein>
<sequence>MVSDPMRGMTEVDVRREEGVAVVAEVEESERMKGVGYGDNGSRSDEGKKKGRAVNPHPTQSQKVDPTQYQKWIQKMEPYPDPGTFPYDITQN</sequence>
<evidence type="ECO:0000313" key="2">
    <source>
        <dbReference type="Proteomes" id="UP001055811"/>
    </source>
</evidence>
<accession>A0ACB9GZ08</accession>
<reference evidence="2" key="1">
    <citation type="journal article" date="2022" name="Mol. Ecol. Resour.">
        <title>The genomes of chicory, endive, great burdock and yacon provide insights into Asteraceae palaeo-polyploidization history and plant inulin production.</title>
        <authorList>
            <person name="Fan W."/>
            <person name="Wang S."/>
            <person name="Wang H."/>
            <person name="Wang A."/>
            <person name="Jiang F."/>
            <person name="Liu H."/>
            <person name="Zhao H."/>
            <person name="Xu D."/>
            <person name="Zhang Y."/>
        </authorList>
    </citation>
    <scope>NUCLEOTIDE SEQUENCE [LARGE SCALE GENOMIC DNA]</scope>
    <source>
        <strain evidence="2">cv. Punajuju</strain>
    </source>
</reference>
<name>A0ACB9GZ08_CICIN</name>
<dbReference type="EMBL" id="CM042009">
    <property type="protein sequence ID" value="KAI3788674.1"/>
    <property type="molecule type" value="Genomic_DNA"/>
</dbReference>
<proteinExistence type="predicted"/>
<dbReference type="Proteomes" id="UP001055811">
    <property type="component" value="Linkage Group LG01"/>
</dbReference>
<organism evidence="1 2">
    <name type="scientific">Cichorium intybus</name>
    <name type="common">Chicory</name>
    <dbReference type="NCBI Taxonomy" id="13427"/>
    <lineage>
        <taxon>Eukaryota</taxon>
        <taxon>Viridiplantae</taxon>
        <taxon>Streptophyta</taxon>
        <taxon>Embryophyta</taxon>
        <taxon>Tracheophyta</taxon>
        <taxon>Spermatophyta</taxon>
        <taxon>Magnoliopsida</taxon>
        <taxon>eudicotyledons</taxon>
        <taxon>Gunneridae</taxon>
        <taxon>Pentapetalae</taxon>
        <taxon>asterids</taxon>
        <taxon>campanulids</taxon>
        <taxon>Asterales</taxon>
        <taxon>Asteraceae</taxon>
        <taxon>Cichorioideae</taxon>
        <taxon>Cichorieae</taxon>
        <taxon>Cichoriinae</taxon>
        <taxon>Cichorium</taxon>
    </lineage>
</organism>
<keyword evidence="2" id="KW-1185">Reference proteome</keyword>
<reference evidence="1 2" key="2">
    <citation type="journal article" date="2022" name="Mol. Ecol. Resour.">
        <title>The genomes of chicory, endive, great burdock and yacon provide insights into Asteraceae paleo-polyploidization history and plant inulin production.</title>
        <authorList>
            <person name="Fan W."/>
            <person name="Wang S."/>
            <person name="Wang H."/>
            <person name="Wang A."/>
            <person name="Jiang F."/>
            <person name="Liu H."/>
            <person name="Zhao H."/>
            <person name="Xu D."/>
            <person name="Zhang Y."/>
        </authorList>
    </citation>
    <scope>NUCLEOTIDE SEQUENCE [LARGE SCALE GENOMIC DNA]</scope>
    <source>
        <strain evidence="2">cv. Punajuju</strain>
        <tissue evidence="1">Leaves</tissue>
    </source>
</reference>
<evidence type="ECO:0000313" key="1">
    <source>
        <dbReference type="EMBL" id="KAI3788674.1"/>
    </source>
</evidence>
<gene>
    <name evidence="1" type="ORF">L2E82_01447</name>
</gene>